<evidence type="ECO:0000256" key="2">
    <source>
        <dbReference type="ARBA" id="ARBA00022771"/>
    </source>
</evidence>
<dbReference type="GO" id="GO:0008270">
    <property type="term" value="F:zinc ion binding"/>
    <property type="evidence" value="ECO:0007669"/>
    <property type="project" value="UniProtKB-KW"/>
</dbReference>
<keyword evidence="4" id="KW-0156">Chromatin regulator</keyword>
<accession>A0A804KSF9</accession>
<dbReference type="AlphaFoldDB" id="A0A804KSF9"/>
<keyword evidence="2 4" id="KW-0863">Zinc-finger</keyword>
<feature type="domain" description="Alfin N-terminal" evidence="6">
    <location>
        <begin position="12"/>
        <end position="138"/>
    </location>
</feature>
<dbReference type="PANTHER" id="PTHR12321">
    <property type="entry name" value="CPG BINDING PROTEIN"/>
    <property type="match status" value="1"/>
</dbReference>
<organism evidence="8 9">
    <name type="scientific">Musa acuminata subsp. malaccensis</name>
    <name type="common">Wild banana</name>
    <name type="synonym">Musa malaccensis</name>
    <dbReference type="NCBI Taxonomy" id="214687"/>
    <lineage>
        <taxon>Eukaryota</taxon>
        <taxon>Viridiplantae</taxon>
        <taxon>Streptophyta</taxon>
        <taxon>Embryophyta</taxon>
        <taxon>Tracheophyta</taxon>
        <taxon>Spermatophyta</taxon>
        <taxon>Magnoliopsida</taxon>
        <taxon>Liliopsida</taxon>
        <taxon>Zingiberales</taxon>
        <taxon>Musaceae</taxon>
        <taxon>Musa</taxon>
    </lineage>
</organism>
<dbReference type="Pfam" id="PF12165">
    <property type="entry name" value="Alfin"/>
    <property type="match status" value="1"/>
</dbReference>
<evidence type="ECO:0000256" key="1">
    <source>
        <dbReference type="ARBA" id="ARBA00022723"/>
    </source>
</evidence>
<evidence type="ECO:0000313" key="8">
    <source>
        <dbReference type="EnsemblPlants" id="Ma10_p04190.1"/>
    </source>
</evidence>
<reference evidence="7" key="1">
    <citation type="submission" date="2021-03" db="EMBL/GenBank/DDBJ databases">
        <authorList>
            <consortium name="Genoscope - CEA"/>
            <person name="William W."/>
        </authorList>
    </citation>
    <scope>NUCLEOTIDE SEQUENCE</scope>
    <source>
        <strain evidence="7">Doubled-haploid Pahang</strain>
    </source>
</reference>
<dbReference type="OrthoDB" id="5876800at2759"/>
<comment type="subunit">
    <text evidence="4">Interacts with H3K4me3 and to a lesser extent with H3K4me2.</text>
</comment>
<dbReference type="EnsemblPlants" id="Ma10_t04190.1">
    <property type="protein sequence ID" value="Ma10_p04190.1"/>
    <property type="gene ID" value="Ma10_g04190"/>
</dbReference>
<keyword evidence="4" id="KW-0805">Transcription regulation</keyword>
<comment type="subcellular location">
    <subcellularLocation>
        <location evidence="4">Nucleus</location>
    </subcellularLocation>
</comment>
<dbReference type="InterPro" id="IPR019787">
    <property type="entry name" value="Znf_PHD-finger"/>
</dbReference>
<dbReference type="GO" id="GO:0003712">
    <property type="term" value="F:transcription coregulator activity"/>
    <property type="evidence" value="ECO:0000318"/>
    <property type="project" value="GO_Central"/>
</dbReference>
<dbReference type="Pfam" id="PF00628">
    <property type="entry name" value="PHD"/>
    <property type="match status" value="1"/>
</dbReference>
<dbReference type="EMBL" id="HG996476">
    <property type="protein sequence ID" value="CAG1852712.1"/>
    <property type="molecule type" value="Genomic_DNA"/>
</dbReference>
<dbReference type="SUPFAM" id="SSF57903">
    <property type="entry name" value="FYVE/PHD zinc finger"/>
    <property type="match status" value="1"/>
</dbReference>
<gene>
    <name evidence="7" type="ORF">GSMUA_309380.1</name>
</gene>
<dbReference type="Proteomes" id="UP000012960">
    <property type="component" value="Unplaced"/>
</dbReference>
<dbReference type="InterPro" id="IPR045104">
    <property type="entry name" value="Alfin"/>
</dbReference>
<dbReference type="PANTHER" id="PTHR12321:SF77">
    <property type="entry name" value="PHD FINGER PROTEIN ALFIN-LIKE 6"/>
    <property type="match status" value="1"/>
</dbReference>
<dbReference type="Gene3D" id="3.30.40.10">
    <property type="entry name" value="Zinc/RING finger domain, C3HC4 (zinc finger)"/>
    <property type="match status" value="1"/>
</dbReference>
<dbReference type="GO" id="GO:0042393">
    <property type="term" value="F:histone binding"/>
    <property type="evidence" value="ECO:0007669"/>
    <property type="project" value="UniProtKB-UniRule"/>
</dbReference>
<evidence type="ECO:0000259" key="5">
    <source>
        <dbReference type="Pfam" id="PF00628"/>
    </source>
</evidence>
<keyword evidence="3 4" id="KW-0862">Zinc</keyword>
<dbReference type="GO" id="GO:0006355">
    <property type="term" value="P:regulation of DNA-templated transcription"/>
    <property type="evidence" value="ECO:0007669"/>
    <property type="project" value="UniProtKB-UniRule"/>
</dbReference>
<keyword evidence="4" id="KW-0539">Nucleus</keyword>
<keyword evidence="4" id="KW-0804">Transcription</keyword>
<proteinExistence type="inferred from homology"/>
<protein>
    <recommendedName>
        <fullName evidence="4">PHD finger protein ALFIN-LIKE</fullName>
    </recommendedName>
</protein>
<evidence type="ECO:0000256" key="3">
    <source>
        <dbReference type="ARBA" id="ARBA00022833"/>
    </source>
</evidence>
<keyword evidence="9" id="KW-1185">Reference proteome</keyword>
<dbReference type="GO" id="GO:0000976">
    <property type="term" value="F:transcription cis-regulatory region binding"/>
    <property type="evidence" value="ECO:0000318"/>
    <property type="project" value="GO_Central"/>
</dbReference>
<dbReference type="InParanoid" id="A0A804KSF9"/>
<comment type="similarity">
    <text evidence="4">Belongs to the Alfin family.</text>
</comment>
<evidence type="ECO:0000259" key="6">
    <source>
        <dbReference type="Pfam" id="PF12165"/>
    </source>
</evidence>
<name>A0A804KSF9_MUSAM</name>
<dbReference type="InterPro" id="IPR013083">
    <property type="entry name" value="Znf_RING/FYVE/PHD"/>
</dbReference>
<feature type="domain" description="PHD-type" evidence="5">
    <location>
        <begin position="200"/>
        <end position="240"/>
    </location>
</feature>
<comment type="domain">
    <text evidence="4">The PHD-type zinc finger mediates the binding to H3K4me3.</text>
</comment>
<sequence>MDEEKIDYYLWTVDQIFRDFLGRRAGLIKALTTDFNKFYTKCDPEKPKMCLYGRPNETWKVKERPLLFSELPEPHSGINCIRDGMLEKDWLAHVAIHSDAWIISLAFYIAARAGCDHDVRQQLFNMINSNPTLYEIVSGTVKMPAKEETSNASRKDKSRSKKRSRVRVLGWPLPSIEEEEDVEDEAEQKAAAADHSSITCGACGRWFSDDTEYWILCDVCGIWYHGNCVRVTPERYKQLKRYSRVDGSSALEMGALHPPLDFARLFPSSNSCASSVLVVDVI</sequence>
<dbReference type="Gramene" id="Ma10_t04190.1">
    <property type="protein sequence ID" value="Ma10_p04190.1"/>
    <property type="gene ID" value="Ma10_g04190"/>
</dbReference>
<dbReference type="InterPro" id="IPR021998">
    <property type="entry name" value="Alfin_N"/>
</dbReference>
<keyword evidence="1 4" id="KW-0479">Metal-binding</keyword>
<reference evidence="8" key="2">
    <citation type="submission" date="2021-05" db="UniProtKB">
        <authorList>
            <consortium name="EnsemblPlants"/>
        </authorList>
    </citation>
    <scope>IDENTIFICATION</scope>
    <source>
        <strain evidence="8">subsp. malaccensis</strain>
    </source>
</reference>
<evidence type="ECO:0000313" key="7">
    <source>
        <dbReference type="EMBL" id="CAG1852712.1"/>
    </source>
</evidence>
<evidence type="ECO:0000313" key="9">
    <source>
        <dbReference type="Proteomes" id="UP000012960"/>
    </source>
</evidence>
<dbReference type="GO" id="GO:0006325">
    <property type="term" value="P:chromatin organization"/>
    <property type="evidence" value="ECO:0007669"/>
    <property type="project" value="UniProtKB-UniRule"/>
</dbReference>
<comment type="function">
    <text evidence="4">Histone-binding component that specifically recognizes H3 tails trimethylated on 'Lys-4' (H3K4me3), which mark transcription start sites of virtually all active genes.</text>
</comment>
<dbReference type="GO" id="GO:0005634">
    <property type="term" value="C:nucleus"/>
    <property type="evidence" value="ECO:0000318"/>
    <property type="project" value="GO_Central"/>
</dbReference>
<evidence type="ECO:0000256" key="4">
    <source>
        <dbReference type="RuleBase" id="RU369089"/>
    </source>
</evidence>
<dbReference type="InterPro" id="IPR011011">
    <property type="entry name" value="Znf_FYVE_PHD"/>
</dbReference>